<reference evidence="11 12" key="1">
    <citation type="submission" date="2020-05" db="EMBL/GenBank/DDBJ databases">
        <authorList>
            <person name="Carlin C.R."/>
        </authorList>
    </citation>
    <scope>NUCLEOTIDE SEQUENCE [LARGE SCALE GENOMIC DNA]</scope>
    <source>
        <strain evidence="11 12">FSL W9-0585</strain>
    </source>
</reference>
<dbReference type="RefSeq" id="WP_181676896.1">
    <property type="nucleotide sequence ID" value="NZ_JABJVM010000010.1"/>
</dbReference>
<gene>
    <name evidence="11" type="ORF">HPK16_10390</name>
</gene>
<dbReference type="InterPro" id="IPR041033">
    <property type="entry name" value="SpaA_PFL_dom_1"/>
</dbReference>
<dbReference type="Pfam" id="PF05738">
    <property type="entry name" value="Cna_B"/>
    <property type="match status" value="1"/>
</dbReference>
<keyword evidence="3" id="KW-0134">Cell wall</keyword>
<dbReference type="Gene3D" id="2.60.40.1140">
    <property type="entry name" value="Collagen-binding surface protein Cna, B-type domain"/>
    <property type="match status" value="1"/>
</dbReference>
<dbReference type="Proteomes" id="UP000548787">
    <property type="component" value="Unassembled WGS sequence"/>
</dbReference>
<keyword evidence="12" id="KW-1185">Reference proteome</keyword>
<dbReference type="AlphaFoldDB" id="A0A7W1YGL7"/>
<evidence type="ECO:0000256" key="1">
    <source>
        <dbReference type="ARBA" id="ARBA00004168"/>
    </source>
</evidence>
<dbReference type="Gene3D" id="2.60.40.10">
    <property type="entry name" value="Immunoglobulins"/>
    <property type="match status" value="1"/>
</dbReference>
<organism evidence="11 12">
    <name type="scientific">Listeria rustica</name>
    <dbReference type="NCBI Taxonomy" id="2713503"/>
    <lineage>
        <taxon>Bacteria</taxon>
        <taxon>Bacillati</taxon>
        <taxon>Bacillota</taxon>
        <taxon>Bacilli</taxon>
        <taxon>Bacillales</taxon>
        <taxon>Listeriaceae</taxon>
        <taxon>Listeria</taxon>
    </lineage>
</organism>
<sequence>MKQTWKKTVYFLMAVLVVLSQSLILTPSAQAKQGDDPGITISGPDTINSRQQVELTVTLASSAGKLNKDGYVTVSIPSSVVADKKDILDKLVIGNPFLLEDNALETDANGDYLLTVHYDHTKIDQQSATGQTFTVKFKAPRFYSGNSDTPDSVTFGDTLYKGNQKVSSDQAISNIATDNPGLPLLEKRSTQSHKDINGESVSLMSTTNPSSNIFAILVNYSRANVKNAKLVDTTPKNTELADPGKYITASGDATPLQHIRIAKVTAWGDDGFPTAWNYVTEQFSGKIETSADGFSIDLGDLTEDDSYVVMYAEKVDDDITADTFGVRYNTVDLTSNDAVIKSADAALTIDTSDYNYTTLTKAVDKSTISTADGGLTYSLTLGNMDGTVPAGTRIVDPLPDYITFNKTIEFNNHFISDATYDADTNTLEYTLLRNLNVGQKTTVKFLANYSNPDARAGDEIVNRSYIDYAGTDIYSNSITTTVENSAYLVKKDATTGNPLAGAVFKIVDAQGMTVRSDLTSNDDGMVRTGILRPGEYSFVETKAPDLYLLDTTPVPFTVTYGDTTTATLNKTNELATSVAGQKTWDDNGDKDGKRPASITIDLYQNGKMIQSKVVTADDDWAYSFDQLPKLDANGKDYDYTLQEETVENYMTIQDGYNFTNVYVPDLPVPPTPPTPPLPTPPVPVTPTTPVIPTTPLTPPTNTIIVTPTSNTTPTTPTKRISKETRLPSTGDAINQTLVWTGGILLLALGALVSRRKKA</sequence>
<feature type="signal peptide" evidence="9">
    <location>
        <begin position="1"/>
        <end position="31"/>
    </location>
</feature>
<protein>
    <submittedName>
        <fullName evidence="11">Cna B-type domain-containing protein</fullName>
    </submittedName>
</protein>
<keyword evidence="8" id="KW-0812">Transmembrane</keyword>
<evidence type="ECO:0000256" key="9">
    <source>
        <dbReference type="SAM" id="SignalP"/>
    </source>
</evidence>
<keyword evidence="5 9" id="KW-0732">Signal</keyword>
<evidence type="ECO:0000256" key="7">
    <source>
        <dbReference type="SAM" id="MobiDB-lite"/>
    </source>
</evidence>
<dbReference type="InterPro" id="IPR008454">
    <property type="entry name" value="Collagen-bd_Cna-like_B-typ_dom"/>
</dbReference>
<evidence type="ECO:0000256" key="2">
    <source>
        <dbReference type="ARBA" id="ARBA00007257"/>
    </source>
</evidence>
<dbReference type="InterPro" id="IPR013783">
    <property type="entry name" value="Ig-like_fold"/>
</dbReference>
<dbReference type="EMBL" id="JABJVM010000010">
    <property type="protein sequence ID" value="MBA3926749.1"/>
    <property type="molecule type" value="Genomic_DNA"/>
</dbReference>
<evidence type="ECO:0000313" key="11">
    <source>
        <dbReference type="EMBL" id="MBA3926749.1"/>
    </source>
</evidence>
<evidence type="ECO:0000256" key="6">
    <source>
        <dbReference type="ARBA" id="ARBA00023088"/>
    </source>
</evidence>
<keyword evidence="6" id="KW-0572">Peptidoglycan-anchor</keyword>
<keyword evidence="8" id="KW-1133">Transmembrane helix</keyword>
<evidence type="ECO:0000313" key="12">
    <source>
        <dbReference type="Proteomes" id="UP000548787"/>
    </source>
</evidence>
<reference evidence="11 12" key="2">
    <citation type="submission" date="2020-08" db="EMBL/GenBank/DDBJ databases">
        <title>Listeria ohnekaius sp. nov. and Listeria portnoyii sp. nov. isolated from non-agricultural and natural environments.</title>
        <authorList>
            <person name="Weller D."/>
            <person name="Belias A.M."/>
            <person name="Liao J."/>
            <person name="Guo S."/>
            <person name="Orsi R.H."/>
            <person name="Wiedmann M."/>
        </authorList>
    </citation>
    <scope>NUCLEOTIDE SEQUENCE [LARGE SCALE GENOMIC DNA]</scope>
    <source>
        <strain evidence="11 12">FSL W9-0585</strain>
    </source>
</reference>
<evidence type="ECO:0000256" key="8">
    <source>
        <dbReference type="SAM" id="Phobius"/>
    </source>
</evidence>
<dbReference type="SUPFAM" id="SSF49478">
    <property type="entry name" value="Cna protein B-type domain"/>
    <property type="match status" value="2"/>
</dbReference>
<comment type="caution">
    <text evidence="11">The sequence shown here is derived from an EMBL/GenBank/DDBJ whole genome shotgun (WGS) entry which is preliminary data.</text>
</comment>
<dbReference type="Pfam" id="PF17802">
    <property type="entry name" value="SpaA"/>
    <property type="match status" value="1"/>
</dbReference>
<feature type="transmembrane region" description="Helical" evidence="8">
    <location>
        <begin position="736"/>
        <end position="753"/>
    </location>
</feature>
<dbReference type="PANTHER" id="PTHR36108">
    <property type="entry name" value="COLOSSIN-B-RELATED"/>
    <property type="match status" value="1"/>
</dbReference>
<dbReference type="PANTHER" id="PTHR36108:SF13">
    <property type="entry name" value="COLOSSIN-B-RELATED"/>
    <property type="match status" value="1"/>
</dbReference>
<comment type="similarity">
    <text evidence="2">Belongs to the serine-aspartate repeat-containing protein (SDr) family.</text>
</comment>
<dbReference type="NCBIfam" id="TIGR01167">
    <property type="entry name" value="LPXTG_anchor"/>
    <property type="match status" value="1"/>
</dbReference>
<feature type="compositionally biased region" description="Low complexity" evidence="7">
    <location>
        <begin position="691"/>
        <end position="717"/>
    </location>
</feature>
<keyword evidence="8" id="KW-0472">Membrane</keyword>
<dbReference type="Pfam" id="PF00746">
    <property type="entry name" value="Gram_pos_anchor"/>
    <property type="match status" value="1"/>
</dbReference>
<dbReference type="CDD" id="cd00222">
    <property type="entry name" value="CollagenBindB"/>
    <property type="match status" value="1"/>
</dbReference>
<evidence type="ECO:0000256" key="5">
    <source>
        <dbReference type="ARBA" id="ARBA00022729"/>
    </source>
</evidence>
<comment type="subcellular location">
    <subcellularLocation>
        <location evidence="1">Secreted</location>
        <location evidence="1">Cell wall</location>
        <topology evidence="1">Peptidoglycan-anchor</topology>
    </subcellularLocation>
</comment>
<evidence type="ECO:0000259" key="10">
    <source>
        <dbReference type="PROSITE" id="PS50847"/>
    </source>
</evidence>
<accession>A0A7W1YGL7</accession>
<evidence type="ECO:0000256" key="3">
    <source>
        <dbReference type="ARBA" id="ARBA00022512"/>
    </source>
</evidence>
<feature type="domain" description="Gram-positive cocci surface proteins LPxTG" evidence="10">
    <location>
        <begin position="726"/>
        <end position="758"/>
    </location>
</feature>
<evidence type="ECO:0000256" key="4">
    <source>
        <dbReference type="ARBA" id="ARBA00022525"/>
    </source>
</evidence>
<proteinExistence type="inferred from homology"/>
<feature type="chain" id="PRO_5030609944" evidence="9">
    <location>
        <begin position="32"/>
        <end position="758"/>
    </location>
</feature>
<dbReference type="PROSITE" id="PS50847">
    <property type="entry name" value="GRAM_POS_ANCHORING"/>
    <property type="match status" value="1"/>
</dbReference>
<name>A0A7W1YGL7_9LIST</name>
<keyword evidence="4" id="KW-0964">Secreted</keyword>
<feature type="region of interest" description="Disordered" evidence="7">
    <location>
        <begin position="691"/>
        <end position="721"/>
    </location>
</feature>
<dbReference type="InterPro" id="IPR019931">
    <property type="entry name" value="LPXTG_anchor"/>
</dbReference>